<evidence type="ECO:0000256" key="4">
    <source>
        <dbReference type="ARBA" id="ARBA00023136"/>
    </source>
</evidence>
<feature type="transmembrane region" description="Helical" evidence="5">
    <location>
        <begin position="202"/>
        <end position="223"/>
    </location>
</feature>
<organism evidence="7 8">
    <name type="scientific">Lactiplantibacillus brownii</name>
    <dbReference type="NCBI Taxonomy" id="3069269"/>
    <lineage>
        <taxon>Bacteria</taxon>
        <taxon>Bacillati</taxon>
        <taxon>Bacillota</taxon>
        <taxon>Bacilli</taxon>
        <taxon>Lactobacillales</taxon>
        <taxon>Lactobacillaceae</taxon>
        <taxon>Lactiplantibacillus</taxon>
    </lineage>
</organism>
<keyword evidence="8" id="KW-1185">Reference proteome</keyword>
<protein>
    <submittedName>
        <fullName evidence="7">MMPL family transporter</fullName>
    </submittedName>
</protein>
<evidence type="ECO:0000256" key="1">
    <source>
        <dbReference type="ARBA" id="ARBA00004141"/>
    </source>
</evidence>
<feature type="transmembrane region" description="Helical" evidence="5">
    <location>
        <begin position="235"/>
        <end position="254"/>
    </location>
</feature>
<keyword evidence="2 5" id="KW-0812">Transmembrane</keyword>
<feature type="transmembrane region" description="Helical" evidence="5">
    <location>
        <begin position="176"/>
        <end position="195"/>
    </location>
</feature>
<gene>
    <name evidence="7" type="ORF">RA086_09830</name>
</gene>
<evidence type="ECO:0000313" key="7">
    <source>
        <dbReference type="EMBL" id="MDQ7937906.1"/>
    </source>
</evidence>
<dbReference type="Pfam" id="PF03176">
    <property type="entry name" value="MMPL"/>
    <property type="match status" value="1"/>
</dbReference>
<dbReference type="RefSeq" id="WP_308703618.1">
    <property type="nucleotide sequence ID" value="NZ_JAVCWF010000001.1"/>
</dbReference>
<accession>A0ABU1AAL5</accession>
<dbReference type="EMBL" id="JAVCWF010000001">
    <property type="protein sequence ID" value="MDQ7937906.1"/>
    <property type="molecule type" value="Genomic_DNA"/>
</dbReference>
<evidence type="ECO:0000313" key="8">
    <source>
        <dbReference type="Proteomes" id="UP001227831"/>
    </source>
</evidence>
<name>A0ABU1AAL5_9LACO</name>
<evidence type="ECO:0000256" key="3">
    <source>
        <dbReference type="ARBA" id="ARBA00022989"/>
    </source>
</evidence>
<proteinExistence type="predicted"/>
<evidence type="ECO:0000259" key="6">
    <source>
        <dbReference type="Pfam" id="PF03176"/>
    </source>
</evidence>
<keyword evidence="3 5" id="KW-1133">Transmembrane helix</keyword>
<dbReference type="InterPro" id="IPR004869">
    <property type="entry name" value="MMPL_dom"/>
</dbReference>
<dbReference type="SUPFAM" id="SSF82866">
    <property type="entry name" value="Multidrug efflux transporter AcrB transmembrane domain"/>
    <property type="match status" value="1"/>
</dbReference>
<sequence>MGKFIKPKFLWFAFWVIAVFASITVLPNLQPIITTHQNVTKSQVNQQQLTRIQNHWRRGQKNAKQLTIVFNNPHHHLTTKQNAAIATVLKKIDKKSTYYSITKLRTTHTSSNDRELLTSKDGSTQLAVASINTRQTELRVVAKQLTTAAQTAGVKVAVTSPDLITANHQAAQNQQATRLLLLGLILTFILMGLLFKSLLIPLINFLFQSIVLISTASVGANAITRLQLPFTSNSLLISGSIGLIITTVLTWSLMRDYFINRAGIEDTDQAALQTMQQQYRRWGFSLVGTALATLSLS</sequence>
<comment type="caution">
    <text evidence="7">The sequence shown here is derived from an EMBL/GenBank/DDBJ whole genome shotgun (WGS) entry which is preliminary data.</text>
</comment>
<keyword evidence="4 5" id="KW-0472">Membrane</keyword>
<evidence type="ECO:0000256" key="2">
    <source>
        <dbReference type="ARBA" id="ARBA00022692"/>
    </source>
</evidence>
<dbReference type="Proteomes" id="UP001227831">
    <property type="component" value="Unassembled WGS sequence"/>
</dbReference>
<evidence type="ECO:0000256" key="5">
    <source>
        <dbReference type="SAM" id="Phobius"/>
    </source>
</evidence>
<reference evidence="7 8" key="1">
    <citation type="journal article" date="2023" name="Int. J. Syst. Evol. Microbiol.">
        <title>Lactiplantibacillus brownii sp. nov., a novel psychrotolerant species isolated from sauerkraut.</title>
        <authorList>
            <person name="Heng Y.C."/>
            <person name="Silvaraju S."/>
            <person name="Lee J.K.Y."/>
            <person name="Kittelmann S."/>
        </authorList>
    </citation>
    <scope>NUCLEOTIDE SEQUENCE [LARGE SCALE GENOMIC DNA]</scope>
    <source>
        <strain evidence="7 8">WILCCON 0030</strain>
    </source>
</reference>
<comment type="subcellular location">
    <subcellularLocation>
        <location evidence="1">Membrane</location>
        <topology evidence="1">Multi-pass membrane protein</topology>
    </subcellularLocation>
</comment>
<dbReference type="Gene3D" id="1.20.1640.10">
    <property type="entry name" value="Multidrug efflux transporter AcrB transmembrane domain"/>
    <property type="match status" value="1"/>
</dbReference>
<feature type="domain" description="Membrane transport protein MMPL" evidence="6">
    <location>
        <begin position="46"/>
        <end position="234"/>
    </location>
</feature>